<dbReference type="Pfam" id="PF18014">
    <property type="entry name" value="Acetyltransf_18"/>
    <property type="match status" value="1"/>
</dbReference>
<dbReference type="PANTHER" id="PTHR47237">
    <property type="entry name" value="SLL0310 PROTEIN"/>
    <property type="match status" value="1"/>
</dbReference>
<dbReference type="RefSeq" id="WP_189621392.1">
    <property type="nucleotide sequence ID" value="NZ_BMZA01000008.1"/>
</dbReference>
<name>A0A918PHE9_9SPHN</name>
<feature type="domain" description="N-acetyltransferase" evidence="1">
    <location>
        <begin position="9"/>
        <end position="139"/>
    </location>
</feature>
<proteinExistence type="predicted"/>
<reference evidence="2" key="1">
    <citation type="journal article" date="2014" name="Int. J. Syst. Evol. Microbiol.">
        <title>Complete genome sequence of Corynebacterium casei LMG S-19264T (=DSM 44701T), isolated from a smear-ripened cheese.</title>
        <authorList>
            <consortium name="US DOE Joint Genome Institute (JGI-PGF)"/>
            <person name="Walter F."/>
            <person name="Albersmeier A."/>
            <person name="Kalinowski J."/>
            <person name="Ruckert C."/>
        </authorList>
    </citation>
    <scope>NUCLEOTIDE SEQUENCE</scope>
    <source>
        <strain evidence="2">KCTC 32255</strain>
    </source>
</reference>
<dbReference type="InterPro" id="IPR041496">
    <property type="entry name" value="YitH/HolE_GNAT"/>
</dbReference>
<dbReference type="Proteomes" id="UP000648075">
    <property type="component" value="Unassembled WGS sequence"/>
</dbReference>
<reference evidence="2" key="2">
    <citation type="submission" date="2020-09" db="EMBL/GenBank/DDBJ databases">
        <authorList>
            <person name="Sun Q."/>
            <person name="Kim S."/>
        </authorList>
    </citation>
    <scope>NUCLEOTIDE SEQUENCE</scope>
    <source>
        <strain evidence="2">KCTC 32255</strain>
    </source>
</reference>
<keyword evidence="3" id="KW-1185">Reference proteome</keyword>
<dbReference type="Gene3D" id="3.40.630.30">
    <property type="match status" value="1"/>
</dbReference>
<comment type="caution">
    <text evidence="2">The sequence shown here is derived from an EMBL/GenBank/DDBJ whole genome shotgun (WGS) entry which is preliminary data.</text>
</comment>
<dbReference type="InterPro" id="IPR052729">
    <property type="entry name" value="Acyl/Acetyltrans_Enzymes"/>
</dbReference>
<accession>A0A918PHE9</accession>
<dbReference type="InterPro" id="IPR000182">
    <property type="entry name" value="GNAT_dom"/>
</dbReference>
<evidence type="ECO:0000313" key="3">
    <source>
        <dbReference type="Proteomes" id="UP000648075"/>
    </source>
</evidence>
<dbReference type="AlphaFoldDB" id="A0A918PHE9"/>
<dbReference type="EMBL" id="BMZA01000008">
    <property type="protein sequence ID" value="GGZ07888.1"/>
    <property type="molecule type" value="Genomic_DNA"/>
</dbReference>
<organism evidence="2 3">
    <name type="scientific">Novosphingobium colocasiae</name>
    <dbReference type="NCBI Taxonomy" id="1256513"/>
    <lineage>
        <taxon>Bacteria</taxon>
        <taxon>Pseudomonadati</taxon>
        <taxon>Pseudomonadota</taxon>
        <taxon>Alphaproteobacteria</taxon>
        <taxon>Sphingomonadales</taxon>
        <taxon>Sphingomonadaceae</taxon>
        <taxon>Novosphingobium</taxon>
    </lineage>
</organism>
<dbReference type="Gene3D" id="3.40.630.90">
    <property type="match status" value="1"/>
</dbReference>
<evidence type="ECO:0000259" key="1">
    <source>
        <dbReference type="PROSITE" id="PS51186"/>
    </source>
</evidence>
<protein>
    <submittedName>
        <fullName evidence="2">N-acetyltransferase</fullName>
    </submittedName>
</protein>
<dbReference type="PROSITE" id="PS51186">
    <property type="entry name" value="GNAT"/>
    <property type="match status" value="1"/>
</dbReference>
<dbReference type="PANTHER" id="PTHR47237:SF2">
    <property type="entry name" value="BLL4206 PROTEIN"/>
    <property type="match status" value="1"/>
</dbReference>
<gene>
    <name evidence="2" type="ORF">GCM10011614_23540</name>
</gene>
<dbReference type="InterPro" id="IPR016181">
    <property type="entry name" value="Acyl_CoA_acyltransferase"/>
</dbReference>
<dbReference type="Pfam" id="PF00583">
    <property type="entry name" value="Acetyltransf_1"/>
    <property type="match status" value="1"/>
</dbReference>
<evidence type="ECO:0000313" key="2">
    <source>
        <dbReference type="EMBL" id="GGZ07888.1"/>
    </source>
</evidence>
<dbReference type="CDD" id="cd04301">
    <property type="entry name" value="NAT_SF"/>
    <property type="match status" value="1"/>
</dbReference>
<dbReference type="SUPFAM" id="SSF55729">
    <property type="entry name" value="Acyl-CoA N-acyltransferases (Nat)"/>
    <property type="match status" value="1"/>
</dbReference>
<dbReference type="GO" id="GO:0016747">
    <property type="term" value="F:acyltransferase activity, transferring groups other than amino-acyl groups"/>
    <property type="evidence" value="ECO:0007669"/>
    <property type="project" value="InterPro"/>
</dbReference>
<sequence>MTVAVPLSLTLRAMTAEDLPRAEELSAEQSWPHRMEDWELFFELGEGIVAESDGEIVGSIMGWRFGDNVASIGMVIVTPNRQGAGIGRKLMEAMLARLDDYTVMLNATADGLPLYTRVGFVPLATVRQHQGLAPTMPLAPLRAGERVRPLGMDGAALIRMYNEAVGMDRTAFMERVMRDSQATILTREHEPVGFSLLRRFGRGRVVAPVVAQDLAGAQALVTHWLGAKAGKFCRMDVDGDSGLSQWLEDIGLPCVGSVTTMVRGPAPVPRGTGKVFAVMGQAFG</sequence>